<evidence type="ECO:0000256" key="2">
    <source>
        <dbReference type="ARBA" id="ARBA00004170"/>
    </source>
</evidence>
<keyword evidence="4" id="KW-0813">Transport</keyword>
<keyword evidence="11" id="KW-1185">Reference proteome</keyword>
<dbReference type="InterPro" id="IPR000131">
    <property type="entry name" value="ATP_synth_F1_gsu"/>
</dbReference>
<dbReference type="SUPFAM" id="SSF52943">
    <property type="entry name" value="ATP synthase (F1-ATPase), gamma subunit"/>
    <property type="match status" value="1"/>
</dbReference>
<gene>
    <name evidence="10" type="ORF">EPL05_03310</name>
</gene>
<evidence type="ECO:0000313" key="11">
    <source>
        <dbReference type="Proteomes" id="UP000286701"/>
    </source>
</evidence>
<dbReference type="Pfam" id="PF00231">
    <property type="entry name" value="ATP-synt"/>
    <property type="match status" value="1"/>
</dbReference>
<dbReference type="CDD" id="cd12151">
    <property type="entry name" value="F1-ATPase_gamma"/>
    <property type="match status" value="1"/>
</dbReference>
<dbReference type="PANTHER" id="PTHR11693:SF22">
    <property type="entry name" value="ATP SYNTHASE SUBUNIT GAMMA, MITOCHONDRIAL"/>
    <property type="match status" value="1"/>
</dbReference>
<evidence type="ECO:0000256" key="9">
    <source>
        <dbReference type="ARBA" id="ARBA00023310"/>
    </source>
</evidence>
<dbReference type="OrthoDB" id="9812769at2"/>
<evidence type="ECO:0000256" key="7">
    <source>
        <dbReference type="ARBA" id="ARBA00023136"/>
    </source>
</evidence>
<dbReference type="Gene3D" id="3.40.1380.10">
    <property type="match status" value="1"/>
</dbReference>
<dbReference type="PRINTS" id="PR00126">
    <property type="entry name" value="ATPASEGAMMA"/>
</dbReference>
<dbReference type="EMBL" id="SBIW01000002">
    <property type="protein sequence ID" value="RWY55415.1"/>
    <property type="molecule type" value="Genomic_DNA"/>
</dbReference>
<sequence length="298" mass="33016">MDTLEDLNRKLDGAKDIKSVVKAMKAMAAANISQYEAAVASLGDYYHTVTLGIKAYLKAEKILTVIENPGAGKDEDQTVCVIVFGSDLGLVGQFNDLLSGSVQQSLNVITGKKEIWVIGERIQALLADAGLNITKSYAVPVSIDAVTPLIQSLLIEIEEIREIRNIKQFYVFHNQPKTGSSYEPVLQRLLPLDEKWMQDLMAIQWPTNTIPEVIGNTVTTLSALINAYLFVSVFRASTESLAAENASRLEAMQRAEKSISDMLENLGKKFQSLRQRMIDEELFDVVSGFEALKKKSNR</sequence>
<dbReference type="GO" id="GO:0046933">
    <property type="term" value="F:proton-transporting ATP synthase activity, rotational mechanism"/>
    <property type="evidence" value="ECO:0007669"/>
    <property type="project" value="InterPro"/>
</dbReference>
<dbReference type="GO" id="GO:0045259">
    <property type="term" value="C:proton-transporting ATP synthase complex"/>
    <property type="evidence" value="ECO:0007669"/>
    <property type="project" value="UniProtKB-KW"/>
</dbReference>
<keyword evidence="6" id="KW-0406">Ion transport</keyword>
<evidence type="ECO:0000256" key="8">
    <source>
        <dbReference type="ARBA" id="ARBA00023196"/>
    </source>
</evidence>
<dbReference type="AlphaFoldDB" id="A0A3S3VKJ5"/>
<organism evidence="10 11">
    <name type="scientific">Mucilaginibacter gilvus</name>
    <dbReference type="NCBI Taxonomy" id="2305909"/>
    <lineage>
        <taxon>Bacteria</taxon>
        <taxon>Pseudomonadati</taxon>
        <taxon>Bacteroidota</taxon>
        <taxon>Sphingobacteriia</taxon>
        <taxon>Sphingobacteriales</taxon>
        <taxon>Sphingobacteriaceae</taxon>
        <taxon>Mucilaginibacter</taxon>
    </lineage>
</organism>
<reference evidence="10 11" key="1">
    <citation type="submission" date="2019-01" db="EMBL/GenBank/DDBJ databases">
        <title>Mucilaginibacter antarcticum sp. nov., isolated from antarctic soil.</title>
        <authorList>
            <person name="Yan Y.-Q."/>
            <person name="Du Z.-J."/>
        </authorList>
    </citation>
    <scope>NUCLEOTIDE SEQUENCE [LARGE SCALE GENOMIC DNA]</scope>
    <source>
        <strain evidence="10 11">F01003</strain>
    </source>
</reference>
<evidence type="ECO:0000256" key="5">
    <source>
        <dbReference type="ARBA" id="ARBA00022781"/>
    </source>
</evidence>
<keyword evidence="7" id="KW-0472">Membrane</keyword>
<evidence type="ECO:0000256" key="6">
    <source>
        <dbReference type="ARBA" id="ARBA00023065"/>
    </source>
</evidence>
<dbReference type="Proteomes" id="UP000286701">
    <property type="component" value="Unassembled WGS sequence"/>
</dbReference>
<dbReference type="RefSeq" id="WP_128532099.1">
    <property type="nucleotide sequence ID" value="NZ_SBIW01000002.1"/>
</dbReference>
<dbReference type="PANTHER" id="PTHR11693">
    <property type="entry name" value="ATP SYNTHASE GAMMA CHAIN"/>
    <property type="match status" value="1"/>
</dbReference>
<dbReference type="NCBIfam" id="TIGR03323">
    <property type="entry name" value="alt_F1F0_F1_gam"/>
    <property type="match status" value="1"/>
</dbReference>
<dbReference type="Gene3D" id="1.10.287.80">
    <property type="entry name" value="ATP synthase, gamma subunit, helix hairpin domain"/>
    <property type="match status" value="1"/>
</dbReference>
<protein>
    <submittedName>
        <fullName evidence="10">F0F1 ATP synthase subunit gamma</fullName>
    </submittedName>
</protein>
<comment type="similarity">
    <text evidence="3">Belongs to the ATPase gamma chain family.</text>
</comment>
<evidence type="ECO:0000256" key="3">
    <source>
        <dbReference type="ARBA" id="ARBA00007681"/>
    </source>
</evidence>
<comment type="subcellular location">
    <subcellularLocation>
        <location evidence="2">Membrane</location>
        <topology evidence="2">Peripheral membrane protein</topology>
    </subcellularLocation>
</comment>
<name>A0A3S3VKJ5_9SPHI</name>
<evidence type="ECO:0000313" key="10">
    <source>
        <dbReference type="EMBL" id="RWY55415.1"/>
    </source>
</evidence>
<proteinExistence type="inferred from homology"/>
<accession>A0A3S3VKJ5</accession>
<keyword evidence="5" id="KW-0375">Hydrogen ion transport</keyword>
<dbReference type="InterPro" id="IPR017709">
    <property type="entry name" value="Alt_ATP_synth_F1_gsu"/>
</dbReference>
<evidence type="ECO:0000256" key="1">
    <source>
        <dbReference type="ARBA" id="ARBA00003456"/>
    </source>
</evidence>
<comment type="caution">
    <text evidence="10">The sequence shown here is derived from an EMBL/GenBank/DDBJ whole genome shotgun (WGS) entry which is preliminary data.</text>
</comment>
<keyword evidence="8" id="KW-0139">CF(1)</keyword>
<comment type="function">
    <text evidence="1">Produces ATP from ADP in the presence of a proton gradient across the membrane. The gamma chain is believed to be important in regulating ATPase activity and the flow of protons through the CF(0) complex.</text>
</comment>
<evidence type="ECO:0000256" key="4">
    <source>
        <dbReference type="ARBA" id="ARBA00022448"/>
    </source>
</evidence>
<keyword evidence="9" id="KW-0066">ATP synthesis</keyword>
<dbReference type="InterPro" id="IPR035968">
    <property type="entry name" value="ATP_synth_F1_ATPase_gsu"/>
</dbReference>